<keyword evidence="4" id="KW-0472">Membrane</keyword>
<reference evidence="7 8" key="1">
    <citation type="submission" date="2022-05" db="EMBL/GenBank/DDBJ databases">
        <authorList>
            <consortium name="Genoscope - CEA"/>
            <person name="William W."/>
        </authorList>
    </citation>
    <scope>NUCLEOTIDE SEQUENCE [LARGE SCALE GENOMIC DNA]</scope>
</reference>
<dbReference type="Pfam" id="PF14670">
    <property type="entry name" value="FXa_inhibition"/>
    <property type="match status" value="2"/>
</dbReference>
<dbReference type="InterPro" id="IPR018097">
    <property type="entry name" value="EGF_Ca-bd_CS"/>
</dbReference>
<dbReference type="PROSITE" id="PS01187">
    <property type="entry name" value="EGF_CA"/>
    <property type="match status" value="1"/>
</dbReference>
<dbReference type="InterPro" id="IPR048290">
    <property type="entry name" value="ZP_chr"/>
</dbReference>
<dbReference type="PANTHER" id="PTHR14002:SF43">
    <property type="entry name" value="DELTA-LIKE PROTEIN"/>
    <property type="match status" value="1"/>
</dbReference>
<dbReference type="Pfam" id="PF23344">
    <property type="entry name" value="ZP-N"/>
    <property type="match status" value="1"/>
</dbReference>
<sequence>MAHWVAACLFFLVALQWLSVALASHFRYGTMSWAPVDSYSNTIRFTFGLAFRRSSVYCDSNTISTGSLLVPGDSWTAKCVNYTGNSSQCNSVNIGSTGFRCTDYSTSEDWSLGENNFTHTFSSIHDEWIVSYRSCCWISLSRYGGSWLVSTTVNLTRRLDNGRINSSPVSRSPAIIRWSEGCPSQSLRIPIEDADEDVVKCRYAKYSESYFQSDSFPYGTLDEKTCLLTFNGNNGTTGIYAVALMLEDFPAGTTNFVGVTPFSAVGLQFLVIISSHSGSCNNVPVFTPSSPNDGECTEVQIGSLYRAVIEVTLADVSKHIVEIVASSPPGMVITSPRQRGQGVYYSNVTWYPSQYQVGKQSFCFKAVDSSGLGSQYRCITILVGISNTPRVILGSRTPHTPLSTSGPGIMWWSIQFDRVIKKPRSSSFIRLVLLPSEHTVHKVDTLSQFVIINSDQTTLQFAMPYAALSMNGSYAILMDRGAVVGQGCSYDGPPTPGITNTSDWQFTAGVCPVGYTLALPDLTSCVDMNECGSAAIMEVSVSGRASTSVSVSSSYSAGISPSISASVSASTSTSGSVLVSPSYSASISPSISASVSGYYAPFSLNALSNPMDFLFHVPADCHQICKNTPGSYSCSCFGGYQLSSDGKSCLDIDECLTNNGGCSHYCYNIPGSFFCGCPERTTMASNNLTCVEPGATVTCDENNMTVSLEKQSFPFFDANNLHLRYSSCRATQNSTHVLISTTLNACGTLVNETEDALIFWNEIQVDAVIVDNVITRTHDINLRFHCSYSRKRILSIQSQPQQIFIGSEAGYGNFTFRMDFYRTAAFATPYTENDYPISVPLNEFLYVKYSVESSADLVIMAENCRTTKTAYFYSLPQYNLIQNGCGRDTTMEYTYNPSGSSQQFKIRSFRFFNDYDVVYFHCELFACYRYSFNSRCSRGCLSSKRRKRRDAIDEIEHEESTSKHILSSGPIMITETETEKRDEGDTEKSQKPALIIGAGAAGGFALIVIIALAVLAVKYRLARRLMNRNKVGDLYTTQDEQMSRRNAYIQEDDMIEREDSF</sequence>
<evidence type="ECO:0000259" key="6">
    <source>
        <dbReference type="PROSITE" id="PS51034"/>
    </source>
</evidence>
<dbReference type="SMART" id="SM00241">
    <property type="entry name" value="ZP"/>
    <property type="match status" value="1"/>
</dbReference>
<name>A0ABN8N8K8_9CNID</name>
<dbReference type="InterPro" id="IPR055356">
    <property type="entry name" value="ZP-N"/>
</dbReference>
<dbReference type="Pfam" id="PF00100">
    <property type="entry name" value="Zona_pellucida"/>
    <property type="match status" value="1"/>
</dbReference>
<feature type="signal peptide" evidence="5">
    <location>
        <begin position="1"/>
        <end position="23"/>
    </location>
</feature>
<protein>
    <recommendedName>
        <fullName evidence="6">ZP domain-containing protein</fullName>
    </recommendedName>
</protein>
<keyword evidence="3" id="KW-0325">Glycoprotein</keyword>
<dbReference type="Gene3D" id="2.10.25.10">
    <property type="entry name" value="Laminin"/>
    <property type="match status" value="2"/>
</dbReference>
<dbReference type="PRINTS" id="PR00023">
    <property type="entry name" value="ZPELLUCIDA"/>
</dbReference>
<evidence type="ECO:0000256" key="5">
    <source>
        <dbReference type="SAM" id="SignalP"/>
    </source>
</evidence>
<dbReference type="InterPro" id="IPR042235">
    <property type="entry name" value="ZP-C_dom"/>
</dbReference>
<dbReference type="PANTHER" id="PTHR14002">
    <property type="entry name" value="ENDOGLIN/TGF-BETA RECEPTOR TYPE III"/>
    <property type="match status" value="1"/>
</dbReference>
<evidence type="ECO:0000256" key="4">
    <source>
        <dbReference type="SAM" id="Phobius"/>
    </source>
</evidence>
<evidence type="ECO:0000313" key="7">
    <source>
        <dbReference type="EMBL" id="CAH3042520.1"/>
    </source>
</evidence>
<evidence type="ECO:0000256" key="1">
    <source>
        <dbReference type="ARBA" id="ARBA00022729"/>
    </source>
</evidence>
<evidence type="ECO:0000313" key="8">
    <source>
        <dbReference type="Proteomes" id="UP001159405"/>
    </source>
</evidence>
<evidence type="ECO:0000256" key="2">
    <source>
        <dbReference type="ARBA" id="ARBA00023157"/>
    </source>
</evidence>
<dbReference type="EMBL" id="CALNXK010000010">
    <property type="protein sequence ID" value="CAH3042520.1"/>
    <property type="molecule type" value="Genomic_DNA"/>
</dbReference>
<proteinExistence type="predicted"/>
<dbReference type="Gene3D" id="2.60.40.3210">
    <property type="entry name" value="Zona pellucida, ZP-N domain"/>
    <property type="match status" value="1"/>
</dbReference>
<dbReference type="InterPro" id="IPR001881">
    <property type="entry name" value="EGF-like_Ca-bd_dom"/>
</dbReference>
<dbReference type="SMART" id="SM00179">
    <property type="entry name" value="EGF_CA"/>
    <property type="match status" value="2"/>
</dbReference>
<keyword evidence="4" id="KW-0812">Transmembrane</keyword>
<dbReference type="Gene3D" id="2.60.40.4100">
    <property type="entry name" value="Zona pellucida, ZP-C domain"/>
    <property type="match status" value="1"/>
</dbReference>
<dbReference type="InterPro" id="IPR056844">
    <property type="entry name" value="SibA-E_N"/>
</dbReference>
<dbReference type="InterPro" id="IPR001507">
    <property type="entry name" value="ZP_dom"/>
</dbReference>
<feature type="domain" description="ZP" evidence="6">
    <location>
        <begin position="698"/>
        <end position="943"/>
    </location>
</feature>
<dbReference type="Pfam" id="PF24907">
    <property type="entry name" value="SIBA-E_N"/>
    <property type="match status" value="1"/>
</dbReference>
<keyword evidence="1 5" id="KW-0732">Signal</keyword>
<dbReference type="SUPFAM" id="SSF57196">
    <property type="entry name" value="EGF/Laminin"/>
    <property type="match status" value="2"/>
</dbReference>
<dbReference type="PROSITE" id="PS51034">
    <property type="entry name" value="ZP_2"/>
    <property type="match status" value="1"/>
</dbReference>
<gene>
    <name evidence="7" type="ORF">PLOB_00000971</name>
</gene>
<dbReference type="SMART" id="SM00181">
    <property type="entry name" value="EGF"/>
    <property type="match status" value="2"/>
</dbReference>
<keyword evidence="8" id="KW-1185">Reference proteome</keyword>
<keyword evidence="4" id="KW-1133">Transmembrane helix</keyword>
<dbReference type="InterPro" id="IPR055355">
    <property type="entry name" value="ZP-C"/>
</dbReference>
<comment type="caution">
    <text evidence="7">The sequence shown here is derived from an EMBL/GenBank/DDBJ whole genome shotgun (WGS) entry which is preliminary data.</text>
</comment>
<feature type="transmembrane region" description="Helical" evidence="4">
    <location>
        <begin position="993"/>
        <end position="1017"/>
    </location>
</feature>
<keyword evidence="2" id="KW-1015">Disulfide bond</keyword>
<evidence type="ECO:0000256" key="3">
    <source>
        <dbReference type="ARBA" id="ARBA00023180"/>
    </source>
</evidence>
<dbReference type="CDD" id="cd00054">
    <property type="entry name" value="EGF_CA"/>
    <property type="match status" value="1"/>
</dbReference>
<dbReference type="InterPro" id="IPR000742">
    <property type="entry name" value="EGF"/>
</dbReference>
<dbReference type="Proteomes" id="UP001159405">
    <property type="component" value="Unassembled WGS sequence"/>
</dbReference>
<accession>A0ABN8N8K8</accession>
<feature type="chain" id="PRO_5046572998" description="ZP domain-containing protein" evidence="5">
    <location>
        <begin position="24"/>
        <end position="1061"/>
    </location>
</feature>
<organism evidence="7 8">
    <name type="scientific">Porites lobata</name>
    <dbReference type="NCBI Taxonomy" id="104759"/>
    <lineage>
        <taxon>Eukaryota</taxon>
        <taxon>Metazoa</taxon>
        <taxon>Cnidaria</taxon>
        <taxon>Anthozoa</taxon>
        <taxon>Hexacorallia</taxon>
        <taxon>Scleractinia</taxon>
        <taxon>Fungiina</taxon>
        <taxon>Poritidae</taxon>
        <taxon>Porites</taxon>
    </lineage>
</organism>